<reference evidence="1" key="1">
    <citation type="journal article" date="2021" name="Mol. Ecol. Resour.">
        <title>Apolygus lucorum genome provides insights into omnivorousness and mesophyll feeding.</title>
        <authorList>
            <person name="Liu Y."/>
            <person name="Liu H."/>
            <person name="Wang H."/>
            <person name="Huang T."/>
            <person name="Liu B."/>
            <person name="Yang B."/>
            <person name="Yin L."/>
            <person name="Li B."/>
            <person name="Zhang Y."/>
            <person name="Zhang S."/>
            <person name="Jiang F."/>
            <person name="Zhang X."/>
            <person name="Ren Y."/>
            <person name="Wang B."/>
            <person name="Wang S."/>
            <person name="Lu Y."/>
            <person name="Wu K."/>
            <person name="Fan W."/>
            <person name="Wang G."/>
        </authorList>
    </citation>
    <scope>NUCLEOTIDE SEQUENCE</scope>
    <source>
        <strain evidence="1">12Hb</strain>
    </source>
</reference>
<organism evidence="1 2">
    <name type="scientific">Apolygus lucorum</name>
    <name type="common">Small green plant bug</name>
    <name type="synonym">Lygocoris lucorum</name>
    <dbReference type="NCBI Taxonomy" id="248454"/>
    <lineage>
        <taxon>Eukaryota</taxon>
        <taxon>Metazoa</taxon>
        <taxon>Ecdysozoa</taxon>
        <taxon>Arthropoda</taxon>
        <taxon>Hexapoda</taxon>
        <taxon>Insecta</taxon>
        <taxon>Pterygota</taxon>
        <taxon>Neoptera</taxon>
        <taxon>Paraneoptera</taxon>
        <taxon>Hemiptera</taxon>
        <taxon>Heteroptera</taxon>
        <taxon>Panheteroptera</taxon>
        <taxon>Cimicomorpha</taxon>
        <taxon>Miridae</taxon>
        <taxon>Mirini</taxon>
        <taxon>Apolygus</taxon>
    </lineage>
</organism>
<dbReference type="AlphaFoldDB" id="A0A8S9XCU5"/>
<gene>
    <name evidence="1" type="ORF">GE061_018063</name>
</gene>
<name>A0A8S9XCU5_APOLU</name>
<evidence type="ECO:0000313" key="1">
    <source>
        <dbReference type="EMBL" id="KAF6206827.1"/>
    </source>
</evidence>
<accession>A0A8S9XCU5</accession>
<evidence type="ECO:0000313" key="2">
    <source>
        <dbReference type="Proteomes" id="UP000466442"/>
    </source>
</evidence>
<keyword evidence="2" id="KW-1185">Reference proteome</keyword>
<sequence>MGSLLGRCFGADRVSDFNANGLSLAGPEQALAPTLVSHQPQPLEVQVYLLQDPNKPWPQHWFLINLKSLKSRSISCRTRTSLGPNSRAGRLANNTRFRPLHHLLASCSFF</sequence>
<proteinExistence type="predicted"/>
<protein>
    <submittedName>
        <fullName evidence="1">Uncharacterized protein</fullName>
    </submittedName>
</protein>
<comment type="caution">
    <text evidence="1">The sequence shown here is derived from an EMBL/GenBank/DDBJ whole genome shotgun (WGS) entry which is preliminary data.</text>
</comment>
<dbReference type="EMBL" id="WIXP02000008">
    <property type="protein sequence ID" value="KAF6206827.1"/>
    <property type="molecule type" value="Genomic_DNA"/>
</dbReference>
<dbReference type="Proteomes" id="UP000466442">
    <property type="component" value="Unassembled WGS sequence"/>
</dbReference>